<evidence type="ECO:0000256" key="2">
    <source>
        <dbReference type="ARBA" id="ARBA00022491"/>
    </source>
</evidence>
<dbReference type="Proteomes" id="UP001212152">
    <property type="component" value="Unassembled WGS sequence"/>
</dbReference>
<dbReference type="PANTHER" id="PTHR21964">
    <property type="entry name" value="BREAST CANCER METASTASIS-SUPPRESSOR 1"/>
    <property type="match status" value="1"/>
</dbReference>
<feature type="region of interest" description="Disordered" evidence="7">
    <location>
        <begin position="1"/>
        <end position="134"/>
    </location>
</feature>
<dbReference type="AlphaFoldDB" id="A0AAD5XQA8"/>
<proteinExistence type="predicted"/>
<evidence type="ECO:0000313" key="9">
    <source>
        <dbReference type="Proteomes" id="UP001212152"/>
    </source>
</evidence>
<dbReference type="Pfam" id="PF08598">
    <property type="entry name" value="Sds3"/>
    <property type="match status" value="1"/>
</dbReference>
<comment type="caution">
    <text evidence="8">The sequence shown here is derived from an EMBL/GenBank/DDBJ whole genome shotgun (WGS) entry which is preliminary data.</text>
</comment>
<keyword evidence="9" id="KW-1185">Reference proteome</keyword>
<sequence>MTDRSDEANPNKATADDAHGMLSDSKSESELSQLPASIDYRSRSDGEDEEHHNARHSPEPHADDLAEDFPDHDDESPSKPDAPIARSPSPELRSPSKHGADSDLTARSTKRSKHDRSRHTHKTEPVAEDDPHELTRKEALKALIEIEQEFAKLREKMYQEKTAEVEAEIAAVNNESHPLLVSQMVEIEQRKDDRVAAGSARLRQEEASIRRQFDAAVAQANTDFVCRRGEERRRMLNEMDLKRWRMCDEKRRLDEAEARKKEVEEDGITICTKVLTGPDPVVYTERRATLKSDIKEWRAVFASGGFPSSNVAPSTKKEIEDDFVKIGLRPTRVATAGRSRRTTRPRYDQPATTPLPPPTGHHDTNHQYWRGTPDMQHYPMHVAPTTGHHYLQHYHDHEPPPPPPPPPAPSQQHWPYLSQHHMLAHPPPQTHPHDIAGVSMGSGMRGVWIDGDVLHYGGSTYARDDRAYLVDNKSKLAVKILAVSRTELTVQRSDGSRTKIFLDMLEDGRQQLQPKAHS</sequence>
<keyword evidence="5" id="KW-0539">Nucleus</keyword>
<organism evidence="8 9">
    <name type="scientific">Geranomyces variabilis</name>
    <dbReference type="NCBI Taxonomy" id="109894"/>
    <lineage>
        <taxon>Eukaryota</taxon>
        <taxon>Fungi</taxon>
        <taxon>Fungi incertae sedis</taxon>
        <taxon>Chytridiomycota</taxon>
        <taxon>Chytridiomycota incertae sedis</taxon>
        <taxon>Chytridiomycetes</taxon>
        <taxon>Spizellomycetales</taxon>
        <taxon>Powellomycetaceae</taxon>
        <taxon>Geranomyces</taxon>
    </lineage>
</organism>
<reference evidence="8" key="1">
    <citation type="submission" date="2020-05" db="EMBL/GenBank/DDBJ databases">
        <title>Phylogenomic resolution of chytrid fungi.</title>
        <authorList>
            <person name="Stajich J.E."/>
            <person name="Amses K."/>
            <person name="Simmons R."/>
            <person name="Seto K."/>
            <person name="Myers J."/>
            <person name="Bonds A."/>
            <person name="Quandt C.A."/>
            <person name="Barry K."/>
            <person name="Liu P."/>
            <person name="Grigoriev I."/>
            <person name="Longcore J.E."/>
            <person name="James T.Y."/>
        </authorList>
    </citation>
    <scope>NUCLEOTIDE SEQUENCE</scope>
    <source>
        <strain evidence="8">JEL0379</strain>
    </source>
</reference>
<dbReference type="InterPro" id="IPR013907">
    <property type="entry name" value="Sds3"/>
</dbReference>
<evidence type="ECO:0000256" key="5">
    <source>
        <dbReference type="ARBA" id="ARBA00023242"/>
    </source>
</evidence>
<evidence type="ECO:0000256" key="1">
    <source>
        <dbReference type="ARBA" id="ARBA00004123"/>
    </source>
</evidence>
<comment type="subcellular location">
    <subcellularLocation>
        <location evidence="1">Nucleus</location>
    </subcellularLocation>
</comment>
<feature type="compositionally biased region" description="Basic and acidic residues" evidence="7">
    <location>
        <begin position="1"/>
        <end position="29"/>
    </location>
</feature>
<dbReference type="SMART" id="SM01401">
    <property type="entry name" value="Sds3"/>
    <property type="match status" value="1"/>
</dbReference>
<evidence type="ECO:0000256" key="7">
    <source>
        <dbReference type="SAM" id="MobiDB-lite"/>
    </source>
</evidence>
<dbReference type="EMBL" id="JADGJQ010000028">
    <property type="protein sequence ID" value="KAJ3178209.1"/>
    <property type="molecule type" value="Genomic_DNA"/>
</dbReference>
<feature type="coiled-coil region" evidence="6">
    <location>
        <begin position="136"/>
        <end position="175"/>
    </location>
</feature>
<dbReference type="Gene3D" id="1.20.5.1500">
    <property type="match status" value="1"/>
</dbReference>
<feature type="compositionally biased region" description="Basic and acidic residues" evidence="7">
    <location>
        <begin position="40"/>
        <end position="64"/>
    </location>
</feature>
<evidence type="ECO:0000256" key="6">
    <source>
        <dbReference type="SAM" id="Coils"/>
    </source>
</evidence>
<keyword evidence="6" id="KW-0175">Coiled coil</keyword>
<gene>
    <name evidence="8" type="ORF">HDU87_003761</name>
</gene>
<name>A0AAD5XQA8_9FUNG</name>
<accession>A0AAD5XQA8</accession>
<evidence type="ECO:0000313" key="8">
    <source>
        <dbReference type="EMBL" id="KAJ3178209.1"/>
    </source>
</evidence>
<protein>
    <submittedName>
        <fullName evidence="8">Uncharacterized protein</fullName>
    </submittedName>
</protein>
<dbReference type="GO" id="GO:0010468">
    <property type="term" value="P:regulation of gene expression"/>
    <property type="evidence" value="ECO:0007669"/>
    <property type="project" value="UniProtKB-ARBA"/>
</dbReference>
<keyword evidence="3" id="KW-0805">Transcription regulation</keyword>
<feature type="region of interest" description="Disordered" evidence="7">
    <location>
        <begin position="334"/>
        <end position="414"/>
    </location>
</feature>
<keyword evidence="2" id="KW-0678">Repressor</keyword>
<dbReference type="GO" id="GO:0005654">
    <property type="term" value="C:nucleoplasm"/>
    <property type="evidence" value="ECO:0007669"/>
    <property type="project" value="UniProtKB-ARBA"/>
</dbReference>
<evidence type="ECO:0000256" key="4">
    <source>
        <dbReference type="ARBA" id="ARBA00023163"/>
    </source>
</evidence>
<evidence type="ECO:0000256" key="3">
    <source>
        <dbReference type="ARBA" id="ARBA00023015"/>
    </source>
</evidence>
<feature type="compositionally biased region" description="Acidic residues" evidence="7">
    <location>
        <begin position="65"/>
        <end position="74"/>
    </location>
</feature>
<feature type="compositionally biased region" description="Basic residues" evidence="7">
    <location>
        <begin position="108"/>
        <end position="121"/>
    </location>
</feature>
<feature type="compositionally biased region" description="Pro residues" evidence="7">
    <location>
        <begin position="400"/>
        <end position="409"/>
    </location>
</feature>
<keyword evidence="4" id="KW-0804">Transcription</keyword>